<dbReference type="InterPro" id="IPR035979">
    <property type="entry name" value="RBD_domain_sf"/>
</dbReference>
<dbReference type="AlphaFoldDB" id="A0A4U8UMU7"/>
<dbReference type="PANTHER" id="PTHR48032:SF6">
    <property type="entry name" value="RNA-BINDING (RRM_RBD_RNP MOTIFS) FAMILY PROTEIN"/>
    <property type="match status" value="1"/>
</dbReference>
<organism evidence="6 7">
    <name type="scientific">Steinernema carpocapsae</name>
    <name type="common">Entomopathogenic nematode</name>
    <dbReference type="NCBI Taxonomy" id="34508"/>
    <lineage>
        <taxon>Eukaryota</taxon>
        <taxon>Metazoa</taxon>
        <taxon>Ecdysozoa</taxon>
        <taxon>Nematoda</taxon>
        <taxon>Chromadorea</taxon>
        <taxon>Rhabditida</taxon>
        <taxon>Tylenchina</taxon>
        <taxon>Panagrolaimomorpha</taxon>
        <taxon>Strongyloidoidea</taxon>
        <taxon>Steinernematidae</taxon>
        <taxon>Steinernema</taxon>
    </lineage>
</organism>
<comment type="caution">
    <text evidence="6">The sequence shown here is derived from an EMBL/GenBank/DDBJ whole genome shotgun (WGS) entry which is preliminary data.</text>
</comment>
<feature type="domain" description="RRM" evidence="5">
    <location>
        <begin position="41"/>
        <end position="120"/>
    </location>
</feature>
<accession>A0A4U8UMU7</accession>
<gene>
    <name evidence="6" type="ORF">L596_000609</name>
</gene>
<feature type="compositionally biased region" description="Low complexity" evidence="4">
    <location>
        <begin position="217"/>
        <end position="229"/>
    </location>
</feature>
<evidence type="ECO:0000313" key="6">
    <source>
        <dbReference type="EMBL" id="TMS32808.1"/>
    </source>
</evidence>
<reference evidence="6 7" key="1">
    <citation type="journal article" date="2015" name="Genome Biol.">
        <title>Comparative genomics of Steinernema reveals deeply conserved gene regulatory networks.</title>
        <authorList>
            <person name="Dillman A.R."/>
            <person name="Macchietto M."/>
            <person name="Porter C.F."/>
            <person name="Rogers A."/>
            <person name="Williams B."/>
            <person name="Antoshechkin I."/>
            <person name="Lee M.M."/>
            <person name="Goodwin Z."/>
            <person name="Lu X."/>
            <person name="Lewis E.E."/>
            <person name="Goodrich-Blair H."/>
            <person name="Stock S.P."/>
            <person name="Adams B.J."/>
            <person name="Sternberg P.W."/>
            <person name="Mortazavi A."/>
        </authorList>
    </citation>
    <scope>NUCLEOTIDE SEQUENCE [LARGE SCALE GENOMIC DNA]</scope>
    <source>
        <strain evidence="6 7">ALL</strain>
    </source>
</reference>
<reference evidence="6 7" key="2">
    <citation type="journal article" date="2019" name="G3 (Bethesda)">
        <title>Hybrid Assembly of the Genome of the Entomopathogenic Nematode Steinernema carpocapsae Identifies the X-Chromosome.</title>
        <authorList>
            <person name="Serra L."/>
            <person name="Macchietto M."/>
            <person name="Macias-Munoz A."/>
            <person name="McGill C.J."/>
            <person name="Rodriguez I.M."/>
            <person name="Rodriguez B."/>
            <person name="Murad R."/>
            <person name="Mortazavi A."/>
        </authorList>
    </citation>
    <scope>NUCLEOTIDE SEQUENCE [LARGE SCALE GENOMIC DNA]</scope>
    <source>
        <strain evidence="6 7">ALL</strain>
    </source>
</reference>
<dbReference type="InterPro" id="IPR012677">
    <property type="entry name" value="Nucleotide-bd_a/b_plait_sf"/>
</dbReference>
<evidence type="ECO:0000256" key="1">
    <source>
        <dbReference type="ARBA" id="ARBA00022737"/>
    </source>
</evidence>
<evidence type="ECO:0000256" key="2">
    <source>
        <dbReference type="ARBA" id="ARBA00022884"/>
    </source>
</evidence>
<feature type="region of interest" description="Disordered" evidence="4">
    <location>
        <begin position="207"/>
        <end position="268"/>
    </location>
</feature>
<sequence>MSVPVGQIVNLNFDESDEESTCTTLSEQPDSCLSVLEQKKRKLFLGGLKYLTNEEDIRRYFEDELKFETTEIHVNRDKETQKPKHFALVTLKYGEDVDKVLLLPEHKILGRNIEVKRAGRTYLRGMPQAPTKFHPMDPLYDEKPFMNDGEPPKNQRNAARRSKYGFHDYVDEDRRSKKWQETDKGNWNMGKARLDNKYVSLVSNPARKYPKDGVANSSASPSATPSATESDSDRSTRSSRPNRFAGLGQSRLFQGLVKKERKQEVTEE</sequence>
<evidence type="ECO:0000256" key="4">
    <source>
        <dbReference type="SAM" id="MobiDB-lite"/>
    </source>
</evidence>
<proteinExistence type="predicted"/>
<evidence type="ECO:0000256" key="3">
    <source>
        <dbReference type="PROSITE-ProRule" id="PRU00176"/>
    </source>
</evidence>
<feature type="compositionally biased region" description="Basic and acidic residues" evidence="4">
    <location>
        <begin position="257"/>
        <end position="268"/>
    </location>
</feature>
<dbReference type="Proteomes" id="UP000298663">
    <property type="component" value="Unassembled WGS sequence"/>
</dbReference>
<evidence type="ECO:0000313" key="7">
    <source>
        <dbReference type="Proteomes" id="UP000298663"/>
    </source>
</evidence>
<dbReference type="SMART" id="SM00360">
    <property type="entry name" value="RRM"/>
    <property type="match status" value="1"/>
</dbReference>
<feature type="compositionally biased region" description="Basic and acidic residues" evidence="4">
    <location>
        <begin position="140"/>
        <end position="153"/>
    </location>
</feature>
<protein>
    <recommendedName>
        <fullName evidence="5">RRM domain-containing protein</fullName>
    </recommendedName>
</protein>
<dbReference type="SUPFAM" id="SSF54928">
    <property type="entry name" value="RNA-binding domain, RBD"/>
    <property type="match status" value="1"/>
</dbReference>
<dbReference type="PROSITE" id="PS50102">
    <property type="entry name" value="RRM"/>
    <property type="match status" value="1"/>
</dbReference>
<dbReference type="Pfam" id="PF00076">
    <property type="entry name" value="RRM_1"/>
    <property type="match status" value="1"/>
</dbReference>
<keyword evidence="1" id="KW-0677">Repeat</keyword>
<dbReference type="OrthoDB" id="439808at2759"/>
<dbReference type="GO" id="GO:0006417">
    <property type="term" value="P:regulation of translation"/>
    <property type="evidence" value="ECO:0007669"/>
    <property type="project" value="TreeGrafter"/>
</dbReference>
<dbReference type="EMBL" id="AZBU02000001">
    <property type="protein sequence ID" value="TMS32808.1"/>
    <property type="molecule type" value="Genomic_DNA"/>
</dbReference>
<feature type="region of interest" description="Disordered" evidence="4">
    <location>
        <begin position="139"/>
        <end position="165"/>
    </location>
</feature>
<keyword evidence="7" id="KW-1185">Reference proteome</keyword>
<name>A0A4U8UMU7_STECR</name>
<dbReference type="Gene3D" id="3.30.70.330">
    <property type="match status" value="1"/>
</dbReference>
<keyword evidence="2 3" id="KW-0694">RNA-binding</keyword>
<dbReference type="GO" id="GO:0003729">
    <property type="term" value="F:mRNA binding"/>
    <property type="evidence" value="ECO:0007669"/>
    <property type="project" value="TreeGrafter"/>
</dbReference>
<evidence type="ECO:0000259" key="5">
    <source>
        <dbReference type="PROSITE" id="PS50102"/>
    </source>
</evidence>
<dbReference type="InterPro" id="IPR000504">
    <property type="entry name" value="RRM_dom"/>
</dbReference>
<dbReference type="PANTHER" id="PTHR48032">
    <property type="entry name" value="RNA-BINDING PROTEIN MUSASHI HOMOLOG RBP6"/>
    <property type="match status" value="1"/>
</dbReference>